<name>A0A2Z6R5B1_9GLOM</name>
<dbReference type="Pfam" id="PF05368">
    <property type="entry name" value="NmrA"/>
    <property type="match status" value="1"/>
</dbReference>
<reference evidence="6" key="2">
    <citation type="submission" date="2019-10" db="EMBL/GenBank/DDBJ databases">
        <title>Conservation and host-specific expression of non-tandemly repeated heterogenous ribosome RNA gene in arbuscular mycorrhizal fungi.</title>
        <authorList>
            <person name="Maeda T."/>
            <person name="Kobayashi Y."/>
            <person name="Nakagawa T."/>
            <person name="Ezawa T."/>
            <person name="Yamaguchi K."/>
            <person name="Bino T."/>
            <person name="Nishimoto Y."/>
            <person name="Shigenobu S."/>
            <person name="Kawaguchi M."/>
        </authorList>
    </citation>
    <scope>NUCLEOTIDE SEQUENCE</scope>
    <source>
        <strain evidence="6">HR1</strain>
    </source>
</reference>
<evidence type="ECO:0000259" key="4">
    <source>
        <dbReference type="Pfam" id="PF05368"/>
    </source>
</evidence>
<dbReference type="InterPro" id="IPR036291">
    <property type="entry name" value="NAD(P)-bd_dom_sf"/>
</dbReference>
<evidence type="ECO:0000256" key="1">
    <source>
        <dbReference type="ARBA" id="ARBA00005725"/>
    </source>
</evidence>
<keyword evidence="3" id="KW-0560">Oxidoreductase</keyword>
<evidence type="ECO:0000313" key="5">
    <source>
        <dbReference type="EMBL" id="GBB97383.1"/>
    </source>
</evidence>
<sequence length="194" mass="21715">MGSQFKTVTIAGGTGALGYAISEAFLNDGSYNVKILRRKPENENDCYGLLRYSISLLAAAKETSVKRFISSEFGVGYKRGILPVSDDKAKFREELEKSGLEYTCIYPGLFQEYLCWIGYDVENKKATFFGDSNTKLFTTSLPDIGKYTVESLKISEARNARINVAGATLSLNEYLEKFEEITGSKWEVIEDRDV</sequence>
<dbReference type="OrthoDB" id="419598at2759"/>
<proteinExistence type="inferred from homology"/>
<dbReference type="InterPro" id="IPR008030">
    <property type="entry name" value="NmrA-like"/>
</dbReference>
<comment type="caution">
    <text evidence="5">The sequence shown here is derived from an EMBL/GenBank/DDBJ whole genome shotgun (WGS) entry which is preliminary data.</text>
</comment>
<evidence type="ECO:0000313" key="6">
    <source>
        <dbReference type="EMBL" id="GES73147.1"/>
    </source>
</evidence>
<dbReference type="EMBL" id="BEXD01002201">
    <property type="protein sequence ID" value="GBB97383.1"/>
    <property type="molecule type" value="Genomic_DNA"/>
</dbReference>
<organism evidence="5 7">
    <name type="scientific">Rhizophagus clarus</name>
    <dbReference type="NCBI Taxonomy" id="94130"/>
    <lineage>
        <taxon>Eukaryota</taxon>
        <taxon>Fungi</taxon>
        <taxon>Fungi incertae sedis</taxon>
        <taxon>Mucoromycota</taxon>
        <taxon>Glomeromycotina</taxon>
        <taxon>Glomeromycetes</taxon>
        <taxon>Glomerales</taxon>
        <taxon>Glomeraceae</taxon>
        <taxon>Rhizophagus</taxon>
    </lineage>
</organism>
<dbReference type="STRING" id="94130.A0A2Z6R5B1"/>
<dbReference type="Gene3D" id="3.40.50.720">
    <property type="entry name" value="NAD(P)-binding Rossmann-like Domain"/>
    <property type="match status" value="2"/>
</dbReference>
<dbReference type="PANTHER" id="PTHR47706:SF4">
    <property type="entry name" value="NMRA-LIKE DOMAIN-CONTAINING PROTEIN"/>
    <property type="match status" value="1"/>
</dbReference>
<comment type="similarity">
    <text evidence="1">Belongs to the NmrA-type oxidoreductase family. Isoflavone reductase subfamily.</text>
</comment>
<keyword evidence="2" id="KW-0521">NADP</keyword>
<dbReference type="AlphaFoldDB" id="A0A2Z6R5B1"/>
<dbReference type="PANTHER" id="PTHR47706">
    <property type="entry name" value="NMRA-LIKE FAMILY PROTEIN"/>
    <property type="match status" value="1"/>
</dbReference>
<accession>A0A2Z6R5B1</accession>
<evidence type="ECO:0000256" key="2">
    <source>
        <dbReference type="ARBA" id="ARBA00022857"/>
    </source>
</evidence>
<dbReference type="InterPro" id="IPR051609">
    <property type="entry name" value="NmrA/Isoflavone_reductase-like"/>
</dbReference>
<keyword evidence="7" id="KW-1185">Reference proteome</keyword>
<feature type="domain" description="NmrA-like" evidence="4">
    <location>
        <begin position="51"/>
        <end position="186"/>
    </location>
</feature>
<dbReference type="Gene3D" id="3.90.25.10">
    <property type="entry name" value="UDP-galactose 4-epimerase, domain 1"/>
    <property type="match status" value="1"/>
</dbReference>
<protein>
    <submittedName>
        <fullName evidence="6">Aromatic alcohol reductase</fullName>
    </submittedName>
</protein>
<dbReference type="Proteomes" id="UP000615446">
    <property type="component" value="Unassembled WGS sequence"/>
</dbReference>
<gene>
    <name evidence="6" type="ORF">RCL2_000068800</name>
    <name evidence="5" type="ORF">RclHR1_02980022</name>
</gene>
<evidence type="ECO:0000256" key="3">
    <source>
        <dbReference type="ARBA" id="ARBA00023002"/>
    </source>
</evidence>
<dbReference type="Proteomes" id="UP000247702">
    <property type="component" value="Unassembled WGS sequence"/>
</dbReference>
<dbReference type="SUPFAM" id="SSF51735">
    <property type="entry name" value="NAD(P)-binding Rossmann-fold domains"/>
    <property type="match status" value="1"/>
</dbReference>
<dbReference type="EMBL" id="BLAL01000005">
    <property type="protein sequence ID" value="GES73147.1"/>
    <property type="molecule type" value="Genomic_DNA"/>
</dbReference>
<reference evidence="5 7" key="1">
    <citation type="submission" date="2017-11" db="EMBL/GenBank/DDBJ databases">
        <title>The genome of Rhizophagus clarus HR1 reveals common genetic basis of auxotrophy among arbuscular mycorrhizal fungi.</title>
        <authorList>
            <person name="Kobayashi Y."/>
        </authorList>
    </citation>
    <scope>NUCLEOTIDE SEQUENCE [LARGE SCALE GENOMIC DNA]</scope>
    <source>
        <strain evidence="5 7">HR1</strain>
    </source>
</reference>
<evidence type="ECO:0000313" key="7">
    <source>
        <dbReference type="Proteomes" id="UP000247702"/>
    </source>
</evidence>
<dbReference type="GO" id="GO:0016491">
    <property type="term" value="F:oxidoreductase activity"/>
    <property type="evidence" value="ECO:0007669"/>
    <property type="project" value="UniProtKB-KW"/>
</dbReference>